<dbReference type="EMBL" id="CP071839">
    <property type="protein sequence ID" value="QTD96017.1"/>
    <property type="molecule type" value="Genomic_DNA"/>
</dbReference>
<evidence type="ECO:0000313" key="3">
    <source>
        <dbReference type="Proteomes" id="UP000663908"/>
    </source>
</evidence>
<proteinExistence type="predicted"/>
<gene>
    <name evidence="2" type="ORF">S1361_01600</name>
</gene>
<protein>
    <submittedName>
        <fullName evidence="2">Uncharacterized protein</fullName>
    </submittedName>
</protein>
<feature type="region of interest" description="Disordered" evidence="1">
    <location>
        <begin position="1"/>
        <end position="46"/>
    </location>
</feature>
<dbReference type="RefSeq" id="WP_208030049.1">
    <property type="nucleotide sequence ID" value="NZ_CP071839.1"/>
</dbReference>
<sequence>MTSRDAAELTNAPPYAPTPTDQDSVGVGVSAFGGPGRLSPVLRGGR</sequence>
<dbReference type="Proteomes" id="UP000663908">
    <property type="component" value="Chromosome"/>
</dbReference>
<name>A0ABX7THQ9_STRCY</name>
<keyword evidence="3" id="KW-1185">Reference proteome</keyword>
<reference evidence="2 3" key="1">
    <citation type="submission" date="2021-03" db="EMBL/GenBank/DDBJ databases">
        <title>Complete genome sequence of Streptomyces cyanogenus S136, producer of anticancer angucycline landomycin A.</title>
        <authorList>
            <person name="Hrab P."/>
            <person name="Ruckert C."/>
            <person name="Busche T."/>
            <person name="Ostash I."/>
            <person name="Kalinowski J."/>
            <person name="Fedorenko V."/>
            <person name="Yushchuk O."/>
            <person name="Ostash B."/>
        </authorList>
    </citation>
    <scope>NUCLEOTIDE SEQUENCE [LARGE SCALE GENOMIC DNA]</scope>
    <source>
        <strain evidence="2 3">S136</strain>
    </source>
</reference>
<evidence type="ECO:0000313" key="2">
    <source>
        <dbReference type="EMBL" id="QTD96017.1"/>
    </source>
</evidence>
<evidence type="ECO:0000256" key="1">
    <source>
        <dbReference type="SAM" id="MobiDB-lite"/>
    </source>
</evidence>
<organism evidence="2 3">
    <name type="scientific">Streptomyces cyanogenus</name>
    <dbReference type="NCBI Taxonomy" id="80860"/>
    <lineage>
        <taxon>Bacteria</taxon>
        <taxon>Bacillati</taxon>
        <taxon>Actinomycetota</taxon>
        <taxon>Actinomycetes</taxon>
        <taxon>Kitasatosporales</taxon>
        <taxon>Streptomycetaceae</taxon>
        <taxon>Streptomyces</taxon>
    </lineage>
</organism>
<accession>A0ABX7THQ9</accession>